<proteinExistence type="predicted"/>
<organism evidence="1 2">
    <name type="scientific">Deinococcus malanensis</name>
    <dbReference type="NCBI Taxonomy" id="1706855"/>
    <lineage>
        <taxon>Bacteria</taxon>
        <taxon>Thermotogati</taxon>
        <taxon>Deinococcota</taxon>
        <taxon>Deinococci</taxon>
        <taxon>Deinococcales</taxon>
        <taxon>Deinococcaceae</taxon>
        <taxon>Deinococcus</taxon>
    </lineage>
</organism>
<evidence type="ECO:0000313" key="1">
    <source>
        <dbReference type="EMBL" id="GGK23194.1"/>
    </source>
</evidence>
<reference evidence="2" key="1">
    <citation type="journal article" date="2019" name="Int. J. Syst. Evol. Microbiol.">
        <title>The Global Catalogue of Microorganisms (GCM) 10K type strain sequencing project: providing services to taxonomists for standard genome sequencing and annotation.</title>
        <authorList>
            <consortium name="The Broad Institute Genomics Platform"/>
            <consortium name="The Broad Institute Genome Sequencing Center for Infectious Disease"/>
            <person name="Wu L."/>
            <person name="Ma J."/>
        </authorList>
    </citation>
    <scope>NUCLEOTIDE SEQUENCE [LARGE SCALE GENOMIC DNA]</scope>
    <source>
        <strain evidence="2">JCM 30331</strain>
    </source>
</reference>
<evidence type="ECO:0000313" key="2">
    <source>
        <dbReference type="Proteomes" id="UP000647587"/>
    </source>
</evidence>
<keyword evidence="2" id="KW-1185">Reference proteome</keyword>
<gene>
    <name evidence="1" type="ORF">GCM10008955_15900</name>
</gene>
<accession>A0ABQ2ES56</accession>
<dbReference type="EMBL" id="BMPP01000005">
    <property type="protein sequence ID" value="GGK23194.1"/>
    <property type="molecule type" value="Genomic_DNA"/>
</dbReference>
<name>A0ABQ2ES56_9DEIO</name>
<sequence>MHLAGDRGKTESRFIKVAAMAGPRVLFAQTYSCDHKDCWPTAENVSELQSLYGPAAFSTQDMTAVQLKRQVNHQSVLRWKGPVRGGPVVVRAALYSGKYTEISRAEQTMNSGLVTLWTTRFRVEEKGSGIEISSR</sequence>
<dbReference type="Proteomes" id="UP000647587">
    <property type="component" value="Unassembled WGS sequence"/>
</dbReference>
<protein>
    <submittedName>
        <fullName evidence="1">Uncharacterized protein</fullName>
    </submittedName>
</protein>
<comment type="caution">
    <text evidence="1">The sequence shown here is derived from an EMBL/GenBank/DDBJ whole genome shotgun (WGS) entry which is preliminary data.</text>
</comment>